<protein>
    <submittedName>
        <fullName evidence="1">Uncharacterized protein</fullName>
    </submittedName>
</protein>
<gene>
    <name evidence="1" type="ORF">GCM10017783_01940</name>
</gene>
<proteinExistence type="predicted"/>
<name>A0ABQ3JY98_9DEIO</name>
<dbReference type="Proteomes" id="UP000632154">
    <property type="component" value="Unassembled WGS sequence"/>
</dbReference>
<sequence>MTAALVLLGLYLGWLLLYSYSAGLDLQNPAELRRWVRVCARGQEAEYCRAADRVLTEVDGPAVLLLPYSGDHASLAAMTALYGHAPTPAEAEAVVPRQPVCGSAATHWARPGAGWAVA</sequence>
<keyword evidence="2" id="KW-1185">Reference proteome</keyword>
<evidence type="ECO:0000313" key="1">
    <source>
        <dbReference type="EMBL" id="GHF93668.1"/>
    </source>
</evidence>
<accession>A0ABQ3JY98</accession>
<comment type="caution">
    <text evidence="1">The sequence shown here is derived from an EMBL/GenBank/DDBJ whole genome shotgun (WGS) entry which is preliminary data.</text>
</comment>
<evidence type="ECO:0000313" key="2">
    <source>
        <dbReference type="Proteomes" id="UP000632154"/>
    </source>
</evidence>
<reference evidence="2" key="1">
    <citation type="journal article" date="2019" name="Int. J. Syst. Evol. Microbiol.">
        <title>The Global Catalogue of Microorganisms (GCM) 10K type strain sequencing project: providing services to taxonomists for standard genome sequencing and annotation.</title>
        <authorList>
            <consortium name="The Broad Institute Genomics Platform"/>
            <consortium name="The Broad Institute Genome Sequencing Center for Infectious Disease"/>
            <person name="Wu L."/>
            <person name="Ma J."/>
        </authorList>
    </citation>
    <scope>NUCLEOTIDE SEQUENCE [LARGE SCALE GENOMIC DNA]</scope>
    <source>
        <strain evidence="2">CGMCC 1.18439</strain>
    </source>
</reference>
<dbReference type="EMBL" id="BNAL01000002">
    <property type="protein sequence ID" value="GHF93668.1"/>
    <property type="molecule type" value="Genomic_DNA"/>
</dbReference>
<organism evidence="1 2">
    <name type="scientific">Deinococcus piscis</name>
    <dbReference type="NCBI Taxonomy" id="394230"/>
    <lineage>
        <taxon>Bacteria</taxon>
        <taxon>Thermotogati</taxon>
        <taxon>Deinococcota</taxon>
        <taxon>Deinococci</taxon>
        <taxon>Deinococcales</taxon>
        <taxon>Deinococcaceae</taxon>
        <taxon>Deinococcus</taxon>
    </lineage>
</organism>